<dbReference type="InterPro" id="IPR013154">
    <property type="entry name" value="ADH-like_N"/>
</dbReference>
<organism evidence="7 8">
    <name type="scientific">Nocardia iowensis</name>
    <dbReference type="NCBI Taxonomy" id="204891"/>
    <lineage>
        <taxon>Bacteria</taxon>
        <taxon>Bacillati</taxon>
        <taxon>Actinomycetota</taxon>
        <taxon>Actinomycetes</taxon>
        <taxon>Mycobacteriales</taxon>
        <taxon>Nocardiaceae</taxon>
        <taxon>Nocardia</taxon>
    </lineage>
</organism>
<dbReference type="PANTHER" id="PTHR42813">
    <property type="entry name" value="ZINC-TYPE ALCOHOL DEHYDROGENASE-LIKE"/>
    <property type="match status" value="1"/>
</dbReference>
<accession>A0ABX8S078</accession>
<evidence type="ECO:0000259" key="6">
    <source>
        <dbReference type="Pfam" id="PF08240"/>
    </source>
</evidence>
<evidence type="ECO:0000256" key="2">
    <source>
        <dbReference type="ARBA" id="ARBA00022723"/>
    </source>
</evidence>
<dbReference type="PROSITE" id="PS00059">
    <property type="entry name" value="ADH_ZINC"/>
    <property type="match status" value="1"/>
</dbReference>
<feature type="domain" description="Alcohol dehydrogenase-like N-terminal" evidence="6">
    <location>
        <begin position="25"/>
        <end position="134"/>
    </location>
</feature>
<evidence type="ECO:0000256" key="1">
    <source>
        <dbReference type="ARBA" id="ARBA00001947"/>
    </source>
</evidence>
<protein>
    <submittedName>
        <fullName evidence="7">Alcohol dehydrogenase catalytic domain-containing protein</fullName>
    </submittedName>
</protein>
<dbReference type="InterPro" id="IPR002328">
    <property type="entry name" value="ADH_Zn_CS"/>
</dbReference>
<keyword evidence="8" id="KW-1185">Reference proteome</keyword>
<dbReference type="RefSeq" id="WP_218477070.1">
    <property type="nucleotide sequence ID" value="NZ_BAABJN010000015.1"/>
</dbReference>
<gene>
    <name evidence="7" type="ORF">KV110_16485</name>
</gene>
<evidence type="ECO:0000256" key="4">
    <source>
        <dbReference type="RuleBase" id="RU361277"/>
    </source>
</evidence>
<name>A0ABX8S078_NOCIO</name>
<dbReference type="PANTHER" id="PTHR42813:SF2">
    <property type="entry name" value="DEHYDROGENASE, ZINC-CONTAINING, PUTATIVE (AFU_ORTHOLOGUE AFUA_2G02810)-RELATED"/>
    <property type="match status" value="1"/>
</dbReference>
<keyword evidence="3 4" id="KW-0862">Zinc</keyword>
<evidence type="ECO:0000256" key="3">
    <source>
        <dbReference type="ARBA" id="ARBA00022833"/>
    </source>
</evidence>
<dbReference type="Proteomes" id="UP000694257">
    <property type="component" value="Chromosome"/>
</dbReference>
<dbReference type="EMBL" id="CP078145">
    <property type="protein sequence ID" value="QXN94502.1"/>
    <property type="molecule type" value="Genomic_DNA"/>
</dbReference>
<dbReference type="Pfam" id="PF00107">
    <property type="entry name" value="ADH_zinc_N"/>
    <property type="match status" value="1"/>
</dbReference>
<evidence type="ECO:0000259" key="5">
    <source>
        <dbReference type="Pfam" id="PF00107"/>
    </source>
</evidence>
<dbReference type="InterPro" id="IPR013149">
    <property type="entry name" value="ADH-like_C"/>
</dbReference>
<keyword evidence="2 4" id="KW-0479">Metal-binding</keyword>
<dbReference type="Pfam" id="PF08240">
    <property type="entry name" value="ADH_N"/>
    <property type="match status" value="1"/>
</dbReference>
<evidence type="ECO:0000313" key="8">
    <source>
        <dbReference type="Proteomes" id="UP000694257"/>
    </source>
</evidence>
<sequence length="344" mass="35687">MRAAVVHATGDIEIDEVADPVVREPTDAVVRVHASGICGTDLWLYRGDQQVEPGRRAGHEFVGEIIDAGPEVRTVAVGDFVIAPFRWSDGTCPYCLAGLHSSCPNGGVWGTGGVDGGQGEAVRVPFADGTLVRVPPPVHDSMLPKLLALSDVLATGRHAARCARVEHGSVAAVIGDGAVGLCAVLAAKSLGAQQVIALSHHTERAEIASRFGATDIVSERGEEAVARVLELTGGLGASAVLECVGGAQTWQTAIDIARDGATIGYVGKPVGIDGLPLTTLYSRNIGVAGGLSPARAYLPELLDDVLAGRIDPSPIFDTEVVLDDVARGYAAMADRKSIKVMVRP</sequence>
<feature type="domain" description="Alcohol dehydrogenase-like C-terminal" evidence="5">
    <location>
        <begin position="178"/>
        <end position="303"/>
    </location>
</feature>
<evidence type="ECO:0000313" key="7">
    <source>
        <dbReference type="EMBL" id="QXN94502.1"/>
    </source>
</evidence>
<reference evidence="7 8" key="1">
    <citation type="submission" date="2021-07" db="EMBL/GenBank/DDBJ databases">
        <title>Whole Genome Sequence of Nocardia Iowensis.</title>
        <authorList>
            <person name="Lamm A."/>
            <person name="Collins-Fairclough A.M."/>
            <person name="Bunk B."/>
            <person name="Sproer C."/>
        </authorList>
    </citation>
    <scope>NUCLEOTIDE SEQUENCE [LARGE SCALE GENOMIC DNA]</scope>
    <source>
        <strain evidence="7 8">NRRL 5646</strain>
    </source>
</reference>
<comment type="cofactor">
    <cofactor evidence="1 4">
        <name>Zn(2+)</name>
        <dbReference type="ChEBI" id="CHEBI:29105"/>
    </cofactor>
</comment>
<comment type="similarity">
    <text evidence="4">Belongs to the zinc-containing alcohol dehydrogenase family.</text>
</comment>
<proteinExistence type="inferred from homology"/>